<keyword evidence="1" id="KW-0732">Signal</keyword>
<dbReference type="Proteomes" id="UP000535182">
    <property type="component" value="Unassembled WGS sequence"/>
</dbReference>
<evidence type="ECO:0000313" key="3">
    <source>
        <dbReference type="Proteomes" id="UP000535182"/>
    </source>
</evidence>
<comment type="caution">
    <text evidence="2">The sequence shown here is derived from an EMBL/GenBank/DDBJ whole genome shotgun (WGS) entry which is preliminary data.</text>
</comment>
<dbReference type="EMBL" id="JACHEB010000004">
    <property type="protein sequence ID" value="MBB5328539.1"/>
    <property type="molecule type" value="Genomic_DNA"/>
</dbReference>
<sequence>MKKILLFIASLLFVAHIYAQATTYTDTIKAPSRNVVTSRQSNVLEASLFPGSDIGAQVNNAIHALPVPCGKITVAPGNYSLSTKIQKPRCVVLDFNGSTLTSTITSGASISTGSNFGTDTTIYAWGSIKNLKLYGPGLIAGTVGIWLGGDRNGVYAPTGNNDFLDSYENINIENFESGMDAGVAFQDAFYSDSLSANKYGYKVDGQFGGENMNMFGMQILNNGTYGFYAPNMPASEYVCMSCSIDYNGTGQSGQAGIYILNGRLTLLGGHMEQCGGYFIDGPTSTTVQQQLSISGMTFVASGKSTPSESGCPAFTAADPAYIHVTGYNSGINIGQGVEIIRNHTYTSFINWQATGAANELHVEPYSDPLTPTGVGLQTIGPGQNTAIGGLQIPIYAQYISTSQYFSSITVGSAVGGAFPATGDIFASGLLGTNINTGGRVPGTSAFPFSGGYMGFNSANNGDVDFYSPYSNPATSGEAYDFFLNYRTSFSKILSIDRSGSITANGAIFQKGSIQIGVPGAASTVFSFATAPSGRCTAGDIGMNRAGIPNSLYICQAGTWVGK</sequence>
<protein>
    <submittedName>
        <fullName evidence="2">Uncharacterized protein</fullName>
    </submittedName>
</protein>
<evidence type="ECO:0000313" key="2">
    <source>
        <dbReference type="EMBL" id="MBB5328539.1"/>
    </source>
</evidence>
<accession>A0A9X0U3N2</accession>
<reference evidence="2 3" key="1">
    <citation type="submission" date="2020-08" db="EMBL/GenBank/DDBJ databases">
        <title>Genomic Encyclopedia of Type Strains, Phase IV (KMG-V): Genome sequencing to study the core and pangenomes of soil and plant-associated prokaryotes.</title>
        <authorList>
            <person name="Whitman W."/>
        </authorList>
    </citation>
    <scope>NUCLEOTIDE SEQUENCE [LARGE SCALE GENOMIC DNA]</scope>
    <source>
        <strain evidence="2 3">X5P2</strain>
    </source>
</reference>
<gene>
    <name evidence="2" type="ORF">HDF14_002149</name>
</gene>
<dbReference type="AlphaFoldDB" id="A0A9X0U3N2"/>
<organism evidence="2 3">
    <name type="scientific">Tunturiibacter gelidiferens</name>
    <dbReference type="NCBI Taxonomy" id="3069689"/>
    <lineage>
        <taxon>Bacteria</taxon>
        <taxon>Pseudomonadati</taxon>
        <taxon>Acidobacteriota</taxon>
        <taxon>Terriglobia</taxon>
        <taxon>Terriglobales</taxon>
        <taxon>Acidobacteriaceae</taxon>
        <taxon>Tunturiibacter</taxon>
    </lineage>
</organism>
<name>A0A9X0U3N2_9BACT</name>
<proteinExistence type="predicted"/>
<evidence type="ECO:0000256" key="1">
    <source>
        <dbReference type="SAM" id="SignalP"/>
    </source>
</evidence>
<keyword evidence="3" id="KW-1185">Reference proteome</keyword>
<feature type="chain" id="PRO_5040761984" evidence="1">
    <location>
        <begin position="22"/>
        <end position="562"/>
    </location>
</feature>
<feature type="signal peptide" evidence="1">
    <location>
        <begin position="1"/>
        <end position="21"/>
    </location>
</feature>
<dbReference type="RefSeq" id="WP_183976104.1">
    <property type="nucleotide sequence ID" value="NZ_JACHEB010000004.1"/>
</dbReference>